<reference evidence="3 4" key="1">
    <citation type="journal article" date="2007" name="Proc. Natl. Acad. Sci. U.S.A.">
        <title>The genome of Syntrophus aciditrophicus: life at the thermodynamic limit of microbial growth.</title>
        <authorList>
            <person name="McInerney M.J."/>
            <person name="Rohlin L."/>
            <person name="Mouttaki H."/>
            <person name="Kim U."/>
            <person name="Krupp R.S."/>
            <person name="Rios-Hernandez L."/>
            <person name="Sieber J."/>
            <person name="Struchtemeyer C.G."/>
            <person name="Bhattacharyya A."/>
            <person name="Campbell J.W."/>
            <person name="Gunsalus R.P."/>
        </authorList>
    </citation>
    <scope>NUCLEOTIDE SEQUENCE [LARGE SCALE GENOMIC DNA]</scope>
    <source>
        <strain evidence="3 4">SB</strain>
    </source>
</reference>
<dbReference type="SUPFAM" id="SSF51395">
    <property type="entry name" value="FMN-linked oxidoreductases"/>
    <property type="match status" value="1"/>
</dbReference>
<dbReference type="GO" id="GO:0004355">
    <property type="term" value="F:glutamate synthase (NADPH) activity"/>
    <property type="evidence" value="ECO:0007669"/>
    <property type="project" value="UniProtKB-EC"/>
</dbReference>
<dbReference type="EMBL" id="CP000252">
    <property type="protein sequence ID" value="ABC76047.1"/>
    <property type="molecule type" value="Genomic_DNA"/>
</dbReference>
<dbReference type="InterPro" id="IPR013785">
    <property type="entry name" value="Aldolase_TIM"/>
</dbReference>
<dbReference type="Proteomes" id="UP000001933">
    <property type="component" value="Chromosome"/>
</dbReference>
<keyword evidence="3" id="KW-0560">Oxidoreductase</keyword>
<accession>Q2LQG5</accession>
<evidence type="ECO:0000259" key="2">
    <source>
        <dbReference type="Pfam" id="PF01645"/>
    </source>
</evidence>
<gene>
    <name evidence="3" type="ORF">SYN_02385</name>
</gene>
<dbReference type="eggNOG" id="COG1304">
    <property type="taxonomic scope" value="Bacteria"/>
</dbReference>
<evidence type="ECO:0000256" key="1">
    <source>
        <dbReference type="ARBA" id="ARBA00009716"/>
    </source>
</evidence>
<evidence type="ECO:0000313" key="4">
    <source>
        <dbReference type="Proteomes" id="UP000001933"/>
    </source>
</evidence>
<organism evidence="3 4">
    <name type="scientific">Syntrophus aciditrophicus (strain SB)</name>
    <dbReference type="NCBI Taxonomy" id="56780"/>
    <lineage>
        <taxon>Bacteria</taxon>
        <taxon>Pseudomonadati</taxon>
        <taxon>Thermodesulfobacteriota</taxon>
        <taxon>Syntrophia</taxon>
        <taxon>Syntrophales</taxon>
        <taxon>Syntrophaceae</taxon>
        <taxon>Syntrophus</taxon>
    </lineage>
</organism>
<dbReference type="GO" id="GO:0006537">
    <property type="term" value="P:glutamate biosynthetic process"/>
    <property type="evidence" value="ECO:0007669"/>
    <property type="project" value="InterPro"/>
</dbReference>
<sequence>MAINYRLKEEEGRMEWPKSNDVIGTVNRGNPAESGLCTLCRSDCKGRCETWLSSLKGRKILYPRDFGFVTAGSANTCHLGVCYNSLRIQGYNYGVSGLPAGLSSSADDCIFPNVNIEGSFGNEVKTKFRLPIMTGALGSTFIAAKYWDSFATGAALVGIPIVIGENVVGIDKEAVINNGKISKAPELDRRIETFLKYYDGYGAIIVQMNVEDTRNGVAEYVINKYGDKAIIELKWGQGAKDIGGEIQVDSLDYALFLKERGYVVDPDPAKPEVQEAFRHGAVKSFARHSRLGYTDMSSVEKVSESFMESVAHLRRLGYKRISLKTGSYGMEALAMAIKYATDAKLDLLTVDGSGGGTGMSPWNMMETWGVPSILLHSKTIEYASILAAKGDKVVDIALAGGLAREDHIFKALALGAPYTKLVCMGRAAMIPGFLGSNIEGVLKPERKAKVNGNWDELPISVREIGASTEELFAGYYDLQKKVGADEMKNIPYGAIAMWTLADKLAAGLQQLMAGARRFDLSQISRGDVFSANRETERETKIPFITDVLDESAKKILNS</sequence>
<proteinExistence type="inferred from homology"/>
<comment type="similarity">
    <text evidence="1">Belongs to the glutamate synthase family.</text>
</comment>
<dbReference type="STRING" id="56780.SYN_02385"/>
<dbReference type="HOGENOM" id="CLU_521509_0_0_7"/>
<dbReference type="AlphaFoldDB" id="Q2LQG5"/>
<dbReference type="Gene3D" id="3.20.20.70">
    <property type="entry name" value="Aldolase class I"/>
    <property type="match status" value="1"/>
</dbReference>
<dbReference type="InterPro" id="IPR002932">
    <property type="entry name" value="Glu_synthdom"/>
</dbReference>
<dbReference type="InParanoid" id="Q2LQG5"/>
<dbReference type="KEGG" id="sat:SYN_02385"/>
<keyword evidence="4" id="KW-1185">Reference proteome</keyword>
<protein>
    <submittedName>
        <fullName evidence="3">Glutamate synthase [NADPH] small chain</fullName>
        <ecNumber evidence="3">1.4.1.13</ecNumber>
    </submittedName>
</protein>
<evidence type="ECO:0000313" key="3">
    <source>
        <dbReference type="EMBL" id="ABC76047.1"/>
    </source>
</evidence>
<dbReference type="EC" id="1.4.1.13" evidence="3"/>
<feature type="domain" description="Glutamate synthase" evidence="2">
    <location>
        <begin position="304"/>
        <end position="430"/>
    </location>
</feature>
<dbReference type="Pfam" id="PF01645">
    <property type="entry name" value="Glu_synthase"/>
    <property type="match status" value="1"/>
</dbReference>
<name>Q2LQG5_SYNAS</name>